<evidence type="ECO:0000313" key="1">
    <source>
        <dbReference type="EMBL" id="PIA12627.1"/>
    </source>
</evidence>
<keyword evidence="2" id="KW-1185">Reference proteome</keyword>
<protein>
    <submittedName>
        <fullName evidence="1">Uncharacterized protein</fullName>
    </submittedName>
</protein>
<proteinExistence type="predicted"/>
<sequence length="224" mass="24701">MNADQFSQFMASATALPGQTQALKFSDFKGIIAPLIPQEQKANAKFAPDAVNWLLNAVNYVDAYFRLTALTAPTSVATLDTFSTQVEQYAKSAKLGDQAIMLFFLSQMLHGIISHVLKEVKNNEPIKLSIVKTLAANHFGSLAMAAHAPMEIDAVSARAPPAESDGIHGEYRRMASFPSYNAVREFSTHEEYEDRRKRDVCLACGDAKHKLRKCPQRGPKGQQN</sequence>
<dbReference type="EMBL" id="KZ303614">
    <property type="protein sequence ID" value="PIA12627.1"/>
    <property type="molecule type" value="Genomic_DNA"/>
</dbReference>
<accession>A0A2G5B1N4</accession>
<dbReference type="Proteomes" id="UP000242474">
    <property type="component" value="Unassembled WGS sequence"/>
</dbReference>
<gene>
    <name evidence="1" type="ORF">COEREDRAFT_12494</name>
</gene>
<name>A0A2G5B1N4_COERN</name>
<evidence type="ECO:0000313" key="2">
    <source>
        <dbReference type="Proteomes" id="UP000242474"/>
    </source>
</evidence>
<organism evidence="1 2">
    <name type="scientific">Coemansia reversa (strain ATCC 12441 / NRRL 1564)</name>
    <dbReference type="NCBI Taxonomy" id="763665"/>
    <lineage>
        <taxon>Eukaryota</taxon>
        <taxon>Fungi</taxon>
        <taxon>Fungi incertae sedis</taxon>
        <taxon>Zoopagomycota</taxon>
        <taxon>Kickxellomycotina</taxon>
        <taxon>Kickxellomycetes</taxon>
        <taxon>Kickxellales</taxon>
        <taxon>Kickxellaceae</taxon>
        <taxon>Coemansia</taxon>
    </lineage>
</organism>
<reference evidence="1 2" key="1">
    <citation type="journal article" date="2015" name="Genome Biol. Evol.">
        <title>Phylogenomic analyses indicate that early fungi evolved digesting cell walls of algal ancestors of land plants.</title>
        <authorList>
            <person name="Chang Y."/>
            <person name="Wang S."/>
            <person name="Sekimoto S."/>
            <person name="Aerts A.L."/>
            <person name="Choi C."/>
            <person name="Clum A."/>
            <person name="LaButti K.M."/>
            <person name="Lindquist E.A."/>
            <person name="Yee Ngan C."/>
            <person name="Ohm R.A."/>
            <person name="Salamov A.A."/>
            <person name="Grigoriev I.V."/>
            <person name="Spatafora J.W."/>
            <person name="Berbee M.L."/>
        </authorList>
    </citation>
    <scope>NUCLEOTIDE SEQUENCE [LARGE SCALE GENOMIC DNA]</scope>
    <source>
        <strain evidence="1 2">NRRL 1564</strain>
    </source>
</reference>
<dbReference type="AlphaFoldDB" id="A0A2G5B1N4"/>